<dbReference type="Proteomes" id="UP000689195">
    <property type="component" value="Unassembled WGS sequence"/>
</dbReference>
<keyword evidence="2" id="KW-1185">Reference proteome</keyword>
<dbReference type="EMBL" id="CAJJDO010000078">
    <property type="protein sequence ID" value="CAD8182115.1"/>
    <property type="molecule type" value="Genomic_DNA"/>
</dbReference>
<protein>
    <submittedName>
        <fullName evidence="1">Uncharacterized protein</fullName>
    </submittedName>
</protein>
<reference evidence="1" key="1">
    <citation type="submission" date="2021-01" db="EMBL/GenBank/DDBJ databases">
        <authorList>
            <consortium name="Genoscope - CEA"/>
            <person name="William W."/>
        </authorList>
    </citation>
    <scope>NUCLEOTIDE SEQUENCE</scope>
</reference>
<gene>
    <name evidence="1" type="ORF">PPENT_87.1.T0780032</name>
</gene>
<proteinExistence type="predicted"/>
<comment type="caution">
    <text evidence="1">The sequence shown here is derived from an EMBL/GenBank/DDBJ whole genome shotgun (WGS) entry which is preliminary data.</text>
</comment>
<name>A0A8S1W1G8_9CILI</name>
<evidence type="ECO:0000313" key="2">
    <source>
        <dbReference type="Proteomes" id="UP000689195"/>
    </source>
</evidence>
<organism evidence="1 2">
    <name type="scientific">Paramecium pentaurelia</name>
    <dbReference type="NCBI Taxonomy" id="43138"/>
    <lineage>
        <taxon>Eukaryota</taxon>
        <taxon>Sar</taxon>
        <taxon>Alveolata</taxon>
        <taxon>Ciliophora</taxon>
        <taxon>Intramacronucleata</taxon>
        <taxon>Oligohymenophorea</taxon>
        <taxon>Peniculida</taxon>
        <taxon>Parameciidae</taxon>
        <taxon>Paramecium</taxon>
    </lineage>
</organism>
<dbReference type="AlphaFoldDB" id="A0A8S1W1G8"/>
<accession>A0A8S1W1G8</accession>
<evidence type="ECO:0000313" key="1">
    <source>
        <dbReference type="EMBL" id="CAD8182115.1"/>
    </source>
</evidence>
<sequence>MNLYIVNQRTVRIKQLEKVLEYLLYLIYNTTHLMLFNQKEEKIACQKNNNYAFNNNNKIKKSQTIRLKQSKEEFNEFKNLFQIQ</sequence>